<feature type="domain" description="Integrase catalytic" evidence="2">
    <location>
        <begin position="163"/>
        <end position="325"/>
    </location>
</feature>
<organism evidence="3 4">
    <name type="scientific">Candidatus Kuenenbacteria bacterium CG2_30_39_24</name>
    <dbReference type="NCBI Taxonomy" id="1805236"/>
    <lineage>
        <taxon>Bacteria</taxon>
        <taxon>Candidatus Kueneniibacteriota</taxon>
    </lineage>
</organism>
<dbReference type="GO" id="GO:0003676">
    <property type="term" value="F:nucleic acid binding"/>
    <property type="evidence" value="ECO:0007669"/>
    <property type="project" value="InterPro"/>
</dbReference>
<dbReference type="InterPro" id="IPR051917">
    <property type="entry name" value="Transposase-Integrase"/>
</dbReference>
<dbReference type="GO" id="GO:0006310">
    <property type="term" value="P:DNA recombination"/>
    <property type="evidence" value="ECO:0007669"/>
    <property type="project" value="UniProtKB-KW"/>
</dbReference>
<dbReference type="InterPro" id="IPR001584">
    <property type="entry name" value="Integrase_cat-core"/>
</dbReference>
<evidence type="ECO:0000313" key="4">
    <source>
        <dbReference type="Proteomes" id="UP000183922"/>
    </source>
</evidence>
<evidence type="ECO:0000259" key="2">
    <source>
        <dbReference type="PROSITE" id="PS50994"/>
    </source>
</evidence>
<gene>
    <name evidence="3" type="ORF">AUK13_01505</name>
</gene>
<keyword evidence="1" id="KW-0233">DNA recombination</keyword>
<dbReference type="GO" id="GO:0005829">
    <property type="term" value="C:cytosol"/>
    <property type="evidence" value="ECO:0007669"/>
    <property type="project" value="TreeGrafter"/>
</dbReference>
<dbReference type="PROSITE" id="PS50994">
    <property type="entry name" value="INTEGRASE"/>
    <property type="match status" value="1"/>
</dbReference>
<dbReference type="Proteomes" id="UP000183922">
    <property type="component" value="Unassembled WGS sequence"/>
</dbReference>
<name>A0A1J5F7V6_9BACT</name>
<proteinExistence type="predicted"/>
<sequence>MNNTNYKQLGEKERDRIYLLKEKGLTNVEIANRLSRDKSTIGREIKRNSHRKFHQYLPDTAGRKAEKRKKLNRKERYLDKQPQLKRKILYRLKRGWSPDLIAGRLKELKDSYLNQESIYQFIYSLEGKKANLRQYLRRTHRVRHHKKGRKHRTETKIPNRTDITKRPKFIEKRRQFGHWEGDNVVYDRHRSALSTSVERKTRKVIITRPRNLTAEEKSRILIKRLRPLPEQARRTMTYDNGKEAARHEAVTGAIGMKFYFAKTYSSWQRGTNENRNGLVRYYLPRDTELSQLTARQIQRVENLINDRPVKLLGYKTPNEAFTIEMNKLKSKL</sequence>
<dbReference type="GO" id="GO:0032196">
    <property type="term" value="P:transposition"/>
    <property type="evidence" value="ECO:0007669"/>
    <property type="project" value="TreeGrafter"/>
</dbReference>
<evidence type="ECO:0000313" key="3">
    <source>
        <dbReference type="EMBL" id="OIP56268.1"/>
    </source>
</evidence>
<dbReference type="PANTHER" id="PTHR10948:SF23">
    <property type="entry name" value="TRANSPOSASE INSI FOR INSERTION SEQUENCE ELEMENT IS30A-RELATED"/>
    <property type="match status" value="1"/>
</dbReference>
<dbReference type="InterPro" id="IPR036397">
    <property type="entry name" value="RNaseH_sf"/>
</dbReference>
<protein>
    <recommendedName>
        <fullName evidence="2">Integrase catalytic domain-containing protein</fullName>
    </recommendedName>
</protein>
<comment type="caution">
    <text evidence="3">The sequence shown here is derived from an EMBL/GenBank/DDBJ whole genome shotgun (WGS) entry which is preliminary data.</text>
</comment>
<dbReference type="EMBL" id="MNYR01000021">
    <property type="protein sequence ID" value="OIP56268.1"/>
    <property type="molecule type" value="Genomic_DNA"/>
</dbReference>
<dbReference type="GO" id="GO:0015074">
    <property type="term" value="P:DNA integration"/>
    <property type="evidence" value="ECO:0007669"/>
    <property type="project" value="InterPro"/>
</dbReference>
<dbReference type="PANTHER" id="PTHR10948">
    <property type="entry name" value="TRANSPOSASE"/>
    <property type="match status" value="1"/>
</dbReference>
<evidence type="ECO:0000256" key="1">
    <source>
        <dbReference type="ARBA" id="ARBA00023172"/>
    </source>
</evidence>
<dbReference type="NCBIfam" id="NF033563">
    <property type="entry name" value="transpos_IS30"/>
    <property type="match status" value="1"/>
</dbReference>
<dbReference type="InterPro" id="IPR012337">
    <property type="entry name" value="RNaseH-like_sf"/>
</dbReference>
<reference evidence="3 4" key="1">
    <citation type="journal article" date="2016" name="Environ. Microbiol.">
        <title>Genomic resolution of a cold subsurface aquifer community provides metabolic insights for novel microbes adapted to high CO concentrations.</title>
        <authorList>
            <person name="Probst A.J."/>
            <person name="Castelle C.J."/>
            <person name="Singh A."/>
            <person name="Brown C.T."/>
            <person name="Anantharaman K."/>
            <person name="Sharon I."/>
            <person name="Hug L.A."/>
            <person name="Burstein D."/>
            <person name="Emerson J.B."/>
            <person name="Thomas B.C."/>
            <person name="Banfield J.F."/>
        </authorList>
    </citation>
    <scope>NUCLEOTIDE SEQUENCE [LARGE SCALE GENOMIC DNA]</scope>
    <source>
        <strain evidence="3">CG2_30_39_24</strain>
    </source>
</reference>
<dbReference type="Gene3D" id="3.30.420.10">
    <property type="entry name" value="Ribonuclease H-like superfamily/Ribonuclease H"/>
    <property type="match status" value="1"/>
</dbReference>
<dbReference type="AlphaFoldDB" id="A0A1J5F7V6"/>
<dbReference type="Pfam" id="PF13936">
    <property type="entry name" value="HTH_38"/>
    <property type="match status" value="1"/>
</dbReference>
<dbReference type="InterPro" id="IPR053392">
    <property type="entry name" value="Transposase_IS30-like"/>
</dbReference>
<dbReference type="GO" id="GO:0004803">
    <property type="term" value="F:transposase activity"/>
    <property type="evidence" value="ECO:0007669"/>
    <property type="project" value="TreeGrafter"/>
</dbReference>
<dbReference type="InterPro" id="IPR025246">
    <property type="entry name" value="IS30-like_HTH"/>
</dbReference>
<accession>A0A1J5F7V6</accession>
<dbReference type="SUPFAM" id="SSF53098">
    <property type="entry name" value="Ribonuclease H-like"/>
    <property type="match status" value="1"/>
</dbReference>